<dbReference type="OrthoDB" id="6158176at2759"/>
<dbReference type="AlphaFoldDB" id="A0A8B7VJZ3"/>
<accession>A0A8B7VJZ3</accession>
<dbReference type="CTD" id="2259"/>
<dbReference type="GO" id="GO:0008083">
    <property type="term" value="F:growth factor activity"/>
    <property type="evidence" value="ECO:0007669"/>
    <property type="project" value="InterPro"/>
</dbReference>
<organism evidence="4">
    <name type="scientific">Castor canadensis</name>
    <name type="common">American beaver</name>
    <dbReference type="NCBI Taxonomy" id="51338"/>
    <lineage>
        <taxon>Eukaryota</taxon>
        <taxon>Metazoa</taxon>
        <taxon>Chordata</taxon>
        <taxon>Craniata</taxon>
        <taxon>Vertebrata</taxon>
        <taxon>Euteleostomi</taxon>
        <taxon>Mammalia</taxon>
        <taxon>Eutheria</taxon>
        <taxon>Euarchontoglires</taxon>
        <taxon>Glires</taxon>
        <taxon>Rodentia</taxon>
        <taxon>Castorimorpha</taxon>
        <taxon>Castoridae</taxon>
        <taxon>Castor</taxon>
    </lineage>
</organism>
<gene>
    <name evidence="4" type="primary">Fgf14</name>
</gene>
<dbReference type="PROSITE" id="PS00247">
    <property type="entry name" value="HBGF_FGF"/>
    <property type="match status" value="1"/>
</dbReference>
<dbReference type="InterPro" id="IPR002209">
    <property type="entry name" value="Fibroblast_GF_fam"/>
</dbReference>
<evidence type="ECO:0000256" key="2">
    <source>
        <dbReference type="RuleBase" id="RU049442"/>
    </source>
</evidence>
<dbReference type="Gene3D" id="2.80.10.50">
    <property type="match status" value="1"/>
</dbReference>
<proteinExistence type="inferred from homology"/>
<comment type="similarity">
    <text evidence="1 2">Belongs to the heparin-binding growth factors family.</text>
</comment>
<evidence type="ECO:0000256" key="1">
    <source>
        <dbReference type="ARBA" id="ARBA00007936"/>
    </source>
</evidence>
<dbReference type="SUPFAM" id="SSF50353">
    <property type="entry name" value="Cytokine"/>
    <property type="match status" value="1"/>
</dbReference>
<dbReference type="RefSeq" id="XP_020030870.1">
    <property type="nucleotide sequence ID" value="XM_020175281.1"/>
</dbReference>
<dbReference type="SMART" id="SM00442">
    <property type="entry name" value="FGF"/>
    <property type="match status" value="1"/>
</dbReference>
<evidence type="ECO:0000256" key="3">
    <source>
        <dbReference type="SAM" id="MobiDB-lite"/>
    </source>
</evidence>
<dbReference type="Pfam" id="PF00167">
    <property type="entry name" value="FGF"/>
    <property type="match status" value="1"/>
</dbReference>
<protein>
    <recommendedName>
        <fullName evidence="2">Fibroblast growth factor</fullName>
        <shortName evidence="2">FGF</shortName>
    </recommendedName>
</protein>
<feature type="region of interest" description="Disordered" evidence="3">
    <location>
        <begin position="183"/>
        <end position="215"/>
    </location>
</feature>
<dbReference type="PANTHER" id="PTHR11486">
    <property type="entry name" value="FIBROBLAST GROWTH FACTOR"/>
    <property type="match status" value="1"/>
</dbReference>
<sequence>MVKPVPLFRRTDFKLLLCNHKDLFFLRVSKLLDCFSPKSMWFLWNIFSKGTHMLQCLCGKSLKKNKNPTALFNLIPVGLRVVAIQGVKTGLYIAMNGEGYLYPSELFTPECKFKESVFENYYVIYSSMLYRQQESGRAWFLGLNKEGQAMKGNRVKKTKPAAHFLPKPLEVAMYREPSLHDVGETVPKAGVTPSKSTSASAIMNGGKPVNKSKTT</sequence>
<reference evidence="4" key="1">
    <citation type="submission" date="2025-08" db="UniProtKB">
        <authorList>
            <consortium name="RefSeq"/>
        </authorList>
    </citation>
    <scope>IDENTIFICATION</scope>
    <source>
        <tissue evidence="4">Leukocyte</tissue>
    </source>
</reference>
<name>A0A8B7VJZ3_CASCN</name>
<dbReference type="PRINTS" id="PR00263">
    <property type="entry name" value="HBGFFGF"/>
</dbReference>
<dbReference type="InterPro" id="IPR008996">
    <property type="entry name" value="IL1/FGF"/>
</dbReference>
<dbReference type="PRINTS" id="PR00262">
    <property type="entry name" value="IL1HBGF"/>
</dbReference>
<evidence type="ECO:0000313" key="4">
    <source>
        <dbReference type="RefSeq" id="XP_020030870.1"/>
    </source>
</evidence>